<feature type="compositionally biased region" description="Low complexity" evidence="1">
    <location>
        <begin position="75"/>
        <end position="89"/>
    </location>
</feature>
<dbReference type="Proteomes" id="UP000824998">
    <property type="component" value="Unassembled WGS sequence"/>
</dbReference>
<evidence type="ECO:0000256" key="1">
    <source>
        <dbReference type="SAM" id="MobiDB-lite"/>
    </source>
</evidence>
<gene>
    <name evidence="3" type="ORF">BJ875DRAFT_504608</name>
</gene>
<dbReference type="InterPro" id="IPR000757">
    <property type="entry name" value="Beta-glucanase-like"/>
</dbReference>
<dbReference type="PROSITE" id="PS51762">
    <property type="entry name" value="GH16_2"/>
    <property type="match status" value="1"/>
</dbReference>
<dbReference type="SUPFAM" id="SSF49899">
    <property type="entry name" value="Concanavalin A-like lectins/glucanases"/>
    <property type="match status" value="1"/>
</dbReference>
<feature type="region of interest" description="Disordered" evidence="1">
    <location>
        <begin position="14"/>
        <end position="124"/>
    </location>
</feature>
<reference evidence="3" key="1">
    <citation type="journal article" date="2021" name="IMA Fungus">
        <title>Genomic characterization of three marine fungi, including Emericellopsis atlantica sp. nov. with signatures of a generalist lifestyle and marine biomass degradation.</title>
        <authorList>
            <person name="Hagestad O.C."/>
            <person name="Hou L."/>
            <person name="Andersen J.H."/>
            <person name="Hansen E.H."/>
            <person name="Altermark B."/>
            <person name="Li C."/>
            <person name="Kuhnert E."/>
            <person name="Cox R.J."/>
            <person name="Crous P.W."/>
            <person name="Spatafora J.W."/>
            <person name="Lail K."/>
            <person name="Amirebrahimi M."/>
            <person name="Lipzen A."/>
            <person name="Pangilinan J."/>
            <person name="Andreopoulos W."/>
            <person name="Hayes R.D."/>
            <person name="Ng V."/>
            <person name="Grigoriev I.V."/>
            <person name="Jackson S.A."/>
            <person name="Sutton T.D.S."/>
            <person name="Dobson A.D.W."/>
            <person name="Rama T."/>
        </authorList>
    </citation>
    <scope>NUCLEOTIDE SEQUENCE</scope>
    <source>
        <strain evidence="3">TRa018bII</strain>
    </source>
</reference>
<dbReference type="GO" id="GO:0005975">
    <property type="term" value="P:carbohydrate metabolic process"/>
    <property type="evidence" value="ECO:0007669"/>
    <property type="project" value="InterPro"/>
</dbReference>
<dbReference type="CDD" id="cd08023">
    <property type="entry name" value="GH16_laminarinase_like"/>
    <property type="match status" value="1"/>
</dbReference>
<evidence type="ECO:0000313" key="3">
    <source>
        <dbReference type="EMBL" id="KAG9234584.1"/>
    </source>
</evidence>
<feature type="compositionally biased region" description="Low complexity" evidence="1">
    <location>
        <begin position="112"/>
        <end position="122"/>
    </location>
</feature>
<feature type="compositionally biased region" description="Pro residues" evidence="1">
    <location>
        <begin position="90"/>
        <end position="111"/>
    </location>
</feature>
<keyword evidence="4" id="KW-1185">Reference proteome</keyword>
<organism evidence="3 4">
    <name type="scientific">Amylocarpus encephaloides</name>
    <dbReference type="NCBI Taxonomy" id="45428"/>
    <lineage>
        <taxon>Eukaryota</taxon>
        <taxon>Fungi</taxon>
        <taxon>Dikarya</taxon>
        <taxon>Ascomycota</taxon>
        <taxon>Pezizomycotina</taxon>
        <taxon>Leotiomycetes</taxon>
        <taxon>Helotiales</taxon>
        <taxon>Helotiales incertae sedis</taxon>
        <taxon>Amylocarpus</taxon>
    </lineage>
</organism>
<feature type="domain" description="GH16" evidence="2">
    <location>
        <begin position="95"/>
        <end position="352"/>
    </location>
</feature>
<dbReference type="EMBL" id="MU251458">
    <property type="protein sequence ID" value="KAG9234584.1"/>
    <property type="molecule type" value="Genomic_DNA"/>
</dbReference>
<accession>A0A9P8C5H2</accession>
<dbReference type="Gene3D" id="2.60.120.200">
    <property type="match status" value="1"/>
</dbReference>
<dbReference type="PANTHER" id="PTHR10963">
    <property type="entry name" value="GLYCOSYL HYDROLASE-RELATED"/>
    <property type="match status" value="1"/>
</dbReference>
<proteinExistence type="predicted"/>
<dbReference type="Pfam" id="PF26113">
    <property type="entry name" value="GH16_XgeA"/>
    <property type="match status" value="1"/>
</dbReference>
<protein>
    <submittedName>
        <fullName evidence="3">Concanavalin A-like lectin/glucanase domain-containing protein</fullName>
    </submittedName>
</protein>
<dbReference type="InterPro" id="IPR013320">
    <property type="entry name" value="ConA-like_dom_sf"/>
</dbReference>
<dbReference type="OrthoDB" id="192832at2759"/>
<dbReference type="GO" id="GO:0004553">
    <property type="term" value="F:hydrolase activity, hydrolyzing O-glycosyl compounds"/>
    <property type="evidence" value="ECO:0007669"/>
    <property type="project" value="InterPro"/>
</dbReference>
<evidence type="ECO:0000313" key="4">
    <source>
        <dbReference type="Proteomes" id="UP000824998"/>
    </source>
</evidence>
<feature type="compositionally biased region" description="Low complexity" evidence="1">
    <location>
        <begin position="47"/>
        <end position="63"/>
    </location>
</feature>
<evidence type="ECO:0000259" key="2">
    <source>
        <dbReference type="PROSITE" id="PS51762"/>
    </source>
</evidence>
<feature type="compositionally biased region" description="Low complexity" evidence="1">
    <location>
        <begin position="28"/>
        <end position="39"/>
    </location>
</feature>
<dbReference type="PANTHER" id="PTHR10963:SF53">
    <property type="entry name" value="GH16 DOMAIN-CONTAINING PROTEIN"/>
    <property type="match status" value="1"/>
</dbReference>
<sequence length="378" mass="42884">MSFLNSLEGALNKGKAKLKEYTDGKNSQPQQPQHHQQQYYPPPHQPQPHQYNPPGQFQQWQQEEPYHPPQPSQPPYQNSPLSPQNLQIGGPPPIPSWSKPPAPQTPQPPIPSSTRPSARSPPYWQPLFDASLPISTYFIQETGDHGWGNNEKQNYTNSPANCFFTPHQQLVLRGIVNTFAPNNRYTSARLISQQKLSRQRGYLSATLKAPCAPGIWPAFWALPAEPFTWPNDGEVDIFESWNGDCVNHSCLHWGHYNGEDWNKHRVVDTYIPDMPQREVMIGFAWTQDEDRDGAGGRMVWYLDGRPVMKAIVPAGTRRVSDYRVIMNVAMGGNVCQGKLPADGVYDFVVRELAMWDTPAVGWDQFHRDFDSGREGKTM</sequence>
<dbReference type="AlphaFoldDB" id="A0A9P8C5H2"/>
<comment type="caution">
    <text evidence="3">The sequence shown here is derived from an EMBL/GenBank/DDBJ whole genome shotgun (WGS) entry which is preliminary data.</text>
</comment>
<name>A0A9P8C5H2_9HELO</name>
<dbReference type="InterPro" id="IPR050546">
    <property type="entry name" value="Glycosyl_Hydrlase_16"/>
</dbReference>